<evidence type="ECO:0000256" key="11">
    <source>
        <dbReference type="RuleBase" id="RU004001"/>
    </source>
</evidence>
<keyword evidence="3 11" id="KW-0813">Transport</keyword>
<dbReference type="STRING" id="403673.A0A177WVH6"/>
<accession>A0A177WVH6</accession>
<dbReference type="Gene3D" id="3.40.1380.10">
    <property type="match status" value="1"/>
</dbReference>
<comment type="subcellular location">
    <subcellularLocation>
        <location evidence="1">Mitochondrion inner membrane</location>
        <topology evidence="1">Peripheral membrane protein</topology>
    </subcellularLocation>
</comment>
<dbReference type="GO" id="GO:0045259">
    <property type="term" value="C:proton-transporting ATP synthase complex"/>
    <property type="evidence" value="ECO:0007669"/>
    <property type="project" value="UniProtKB-KW"/>
</dbReference>
<keyword evidence="10 11" id="KW-0066">ATP synthesis</keyword>
<feature type="signal peptide" evidence="12">
    <location>
        <begin position="1"/>
        <end position="23"/>
    </location>
</feature>
<dbReference type="PROSITE" id="PS00153">
    <property type="entry name" value="ATPASE_GAMMA"/>
    <property type="match status" value="1"/>
</dbReference>
<gene>
    <name evidence="13" type="ORF">BDEG_27336</name>
</gene>
<keyword evidence="7" id="KW-0496">Mitochondrion</keyword>
<dbReference type="OrthoDB" id="239812at2759"/>
<keyword evidence="8" id="KW-0472">Membrane</keyword>
<dbReference type="PANTHER" id="PTHR11693:SF22">
    <property type="entry name" value="ATP SYNTHASE SUBUNIT GAMMA, MITOCHONDRIAL"/>
    <property type="match status" value="1"/>
</dbReference>
<dbReference type="PIRSF" id="PIRSF039089">
    <property type="entry name" value="ATP_synthase_gamma"/>
    <property type="match status" value="1"/>
</dbReference>
<dbReference type="AlphaFoldDB" id="A0A177WVH6"/>
<name>A0A177WVH6_BATDL</name>
<evidence type="ECO:0000256" key="12">
    <source>
        <dbReference type="SAM" id="SignalP"/>
    </source>
</evidence>
<evidence type="ECO:0000256" key="5">
    <source>
        <dbReference type="ARBA" id="ARBA00022792"/>
    </source>
</evidence>
<reference evidence="13 14" key="1">
    <citation type="submission" date="2006-10" db="EMBL/GenBank/DDBJ databases">
        <title>The Genome Sequence of Batrachochytrium dendrobatidis JEL423.</title>
        <authorList>
            <consortium name="The Broad Institute Genome Sequencing Platform"/>
            <person name="Birren B."/>
            <person name="Lander E."/>
            <person name="Galagan J."/>
            <person name="Cuomo C."/>
            <person name="Devon K."/>
            <person name="Jaffe D."/>
            <person name="Butler J."/>
            <person name="Alvarez P."/>
            <person name="Gnerre S."/>
            <person name="Grabherr M."/>
            <person name="Kleber M."/>
            <person name="Mauceli E."/>
            <person name="Brockman W."/>
            <person name="Young S."/>
            <person name="LaButti K."/>
            <person name="Sykes S."/>
            <person name="DeCaprio D."/>
            <person name="Crawford M."/>
            <person name="Koehrsen M."/>
            <person name="Engels R."/>
            <person name="Montgomery P."/>
            <person name="Pearson M."/>
            <person name="Howarth C."/>
            <person name="Larson L."/>
            <person name="White J."/>
            <person name="O'Leary S."/>
            <person name="Kodira C."/>
            <person name="Zeng Q."/>
            <person name="Yandava C."/>
            <person name="Alvarado L."/>
            <person name="Longcore J."/>
            <person name="James T."/>
        </authorList>
    </citation>
    <scope>NUCLEOTIDE SEQUENCE [LARGE SCALE GENOMIC DNA]</scope>
    <source>
        <strain evidence="13 14">JEL423</strain>
    </source>
</reference>
<evidence type="ECO:0000313" key="14">
    <source>
        <dbReference type="Proteomes" id="UP000077115"/>
    </source>
</evidence>
<dbReference type="NCBIfam" id="TIGR01146">
    <property type="entry name" value="ATPsyn_F1gamma"/>
    <property type="match status" value="1"/>
</dbReference>
<dbReference type="VEuPathDB" id="FungiDB:BDEG_27336"/>
<protein>
    <recommendedName>
        <fullName evidence="11">ATP synthase subunit gamma</fullName>
    </recommendedName>
</protein>
<comment type="similarity">
    <text evidence="2 11">Belongs to the ATPase gamma chain family.</text>
</comment>
<evidence type="ECO:0000256" key="9">
    <source>
        <dbReference type="ARBA" id="ARBA00023196"/>
    </source>
</evidence>
<reference evidence="13 14" key="2">
    <citation type="submission" date="2016-05" db="EMBL/GenBank/DDBJ databases">
        <title>Lineage-specific infection strategies underlie the spectrum of fungal disease in amphibians.</title>
        <authorList>
            <person name="Cuomo C.A."/>
            <person name="Farrer R.A."/>
            <person name="James T."/>
            <person name="Longcore J."/>
            <person name="Birren B."/>
        </authorList>
    </citation>
    <scope>NUCLEOTIDE SEQUENCE [LARGE SCALE GENOMIC DNA]</scope>
    <source>
        <strain evidence="13 14">JEL423</strain>
    </source>
</reference>
<proteinExistence type="inferred from homology"/>
<evidence type="ECO:0000256" key="1">
    <source>
        <dbReference type="ARBA" id="ARBA00004637"/>
    </source>
</evidence>
<dbReference type="GO" id="GO:0005743">
    <property type="term" value="C:mitochondrial inner membrane"/>
    <property type="evidence" value="ECO:0007669"/>
    <property type="project" value="UniProtKB-SubCell"/>
</dbReference>
<evidence type="ECO:0000256" key="7">
    <source>
        <dbReference type="ARBA" id="ARBA00023128"/>
    </source>
</evidence>
<evidence type="ECO:0000256" key="8">
    <source>
        <dbReference type="ARBA" id="ARBA00023136"/>
    </source>
</evidence>
<comment type="subunit">
    <text evidence="11">F-type ATPases have 2 components, CF(1) - the catalytic core - and CF(0) - the membrane proton channel. CF(1) and CF(0) have multiple subunits.</text>
</comment>
<dbReference type="eggNOG" id="KOG1531">
    <property type="taxonomic scope" value="Eukaryota"/>
</dbReference>
<keyword evidence="12" id="KW-0732">Signal</keyword>
<dbReference type="InterPro" id="IPR035968">
    <property type="entry name" value="ATP_synth_F1_ATPase_gsu"/>
</dbReference>
<dbReference type="InterPro" id="IPR023632">
    <property type="entry name" value="ATP_synth_F1_gsu_CS"/>
</dbReference>
<keyword evidence="4 11" id="KW-0375">Hydrogen ion transport</keyword>
<dbReference type="EMBL" id="DS022311">
    <property type="protein sequence ID" value="OAJ44053.1"/>
    <property type="molecule type" value="Genomic_DNA"/>
</dbReference>
<dbReference type="Gene3D" id="1.10.287.80">
    <property type="entry name" value="ATP synthase, gamma subunit, helix hairpin domain"/>
    <property type="match status" value="1"/>
</dbReference>
<evidence type="ECO:0000256" key="3">
    <source>
        <dbReference type="ARBA" id="ARBA00022448"/>
    </source>
</evidence>
<dbReference type="FunFam" id="3.40.1380.10:FF:000003">
    <property type="entry name" value="ATP synthase subunit gamma"/>
    <property type="match status" value="1"/>
</dbReference>
<keyword evidence="9 11" id="KW-0139">CF(1)</keyword>
<keyword evidence="5" id="KW-0999">Mitochondrion inner membrane</keyword>
<dbReference type="PANTHER" id="PTHR11693">
    <property type="entry name" value="ATP SYNTHASE GAMMA CHAIN"/>
    <property type="match status" value="1"/>
</dbReference>
<evidence type="ECO:0000256" key="2">
    <source>
        <dbReference type="ARBA" id="ARBA00007681"/>
    </source>
</evidence>
<feature type="chain" id="PRO_5008077919" description="ATP synthase subunit gamma" evidence="12">
    <location>
        <begin position="24"/>
        <end position="296"/>
    </location>
</feature>
<evidence type="ECO:0000256" key="10">
    <source>
        <dbReference type="ARBA" id="ARBA00023310"/>
    </source>
</evidence>
<dbReference type="SUPFAM" id="SSF52943">
    <property type="entry name" value="ATP synthase (F1-ATPase), gamma subunit"/>
    <property type="match status" value="1"/>
</dbReference>
<sequence length="296" mass="31995">MFIAGLRSASAAVLTTLSSGVFGVQPSRNMATLKEISMRLKSIQSIGKITKSMKMIASTKVTRAQRIMGQARIYGGAATDMLKHVDVPATKGDDALVITVSSDRGLCGGIHSSVSKATKSFIAQNPKASNAILGLRARTQIAREYRENILISIDGVTKNIPTWYEAALIGDIVLAEKPTFDSASIIYNHFKSLIAYDATIISVPSAKSLAAAPKLAAYEFEDELLKNYEEFTMANSLYWAMAEGYASEMSAKRTAMENATKNAGEMIQKLTLTYNRSRQATITNELIDIITGASAM</sequence>
<dbReference type="Proteomes" id="UP000077115">
    <property type="component" value="Unassembled WGS sequence"/>
</dbReference>
<dbReference type="GO" id="GO:0046933">
    <property type="term" value="F:proton-transporting ATP synthase activity, rotational mechanism"/>
    <property type="evidence" value="ECO:0007669"/>
    <property type="project" value="InterPro"/>
</dbReference>
<evidence type="ECO:0000256" key="6">
    <source>
        <dbReference type="ARBA" id="ARBA00023065"/>
    </source>
</evidence>
<evidence type="ECO:0000256" key="4">
    <source>
        <dbReference type="ARBA" id="ARBA00022781"/>
    </source>
</evidence>
<evidence type="ECO:0000313" key="13">
    <source>
        <dbReference type="EMBL" id="OAJ44053.1"/>
    </source>
</evidence>
<dbReference type="CDD" id="cd12151">
    <property type="entry name" value="F1-ATPase_gamma"/>
    <property type="match status" value="1"/>
</dbReference>
<organism evidence="13 14">
    <name type="scientific">Batrachochytrium dendrobatidis (strain JEL423)</name>
    <dbReference type="NCBI Taxonomy" id="403673"/>
    <lineage>
        <taxon>Eukaryota</taxon>
        <taxon>Fungi</taxon>
        <taxon>Fungi incertae sedis</taxon>
        <taxon>Chytridiomycota</taxon>
        <taxon>Chytridiomycota incertae sedis</taxon>
        <taxon>Chytridiomycetes</taxon>
        <taxon>Rhizophydiales</taxon>
        <taxon>Rhizophydiales incertae sedis</taxon>
        <taxon>Batrachochytrium</taxon>
    </lineage>
</organism>
<keyword evidence="6 11" id="KW-0406">Ion transport</keyword>
<dbReference type="Pfam" id="PF00231">
    <property type="entry name" value="ATP-synt"/>
    <property type="match status" value="1"/>
</dbReference>
<dbReference type="PRINTS" id="PR00126">
    <property type="entry name" value="ATPASEGAMMA"/>
</dbReference>
<dbReference type="InterPro" id="IPR000131">
    <property type="entry name" value="ATP_synth_F1_gsu"/>
</dbReference>